<dbReference type="Proteomes" id="UP000245250">
    <property type="component" value="Chromosome"/>
</dbReference>
<protein>
    <recommendedName>
        <fullName evidence="3">Bacteriocin</fullName>
    </recommendedName>
</protein>
<proteinExistence type="predicted"/>
<evidence type="ECO:0000313" key="2">
    <source>
        <dbReference type="Proteomes" id="UP000245250"/>
    </source>
</evidence>
<dbReference type="NCBIfam" id="TIGR01847">
    <property type="entry name" value="bacteriocin_sig"/>
    <property type="match status" value="1"/>
</dbReference>
<dbReference type="InterPro" id="IPR010133">
    <property type="entry name" value="Bacteriocin_signal_seq"/>
</dbReference>
<accession>A0A2S1YIA4</accession>
<sequence>MLVELNDTELNEIEGGCQDCFEAGQRWRRAIELGCLILLFL</sequence>
<dbReference type="EMBL" id="CP029255">
    <property type="protein sequence ID" value="AWK03791.1"/>
    <property type="molecule type" value="Genomic_DNA"/>
</dbReference>
<reference evidence="1 2" key="1">
    <citation type="submission" date="2018-05" db="EMBL/GenBank/DDBJ databases">
        <title>Genome sequencing of Flavobacterium sp. HYN0056.</title>
        <authorList>
            <person name="Yi H."/>
            <person name="Baek C."/>
        </authorList>
    </citation>
    <scope>NUCLEOTIDE SEQUENCE [LARGE SCALE GENOMIC DNA]</scope>
    <source>
        <strain evidence="1 2">HYN0056</strain>
    </source>
</reference>
<dbReference type="AlphaFoldDB" id="A0A2S1YIA4"/>
<evidence type="ECO:0000313" key="1">
    <source>
        <dbReference type="EMBL" id="AWK03791.1"/>
    </source>
</evidence>
<evidence type="ECO:0008006" key="3">
    <source>
        <dbReference type="Google" id="ProtNLM"/>
    </source>
</evidence>
<gene>
    <name evidence="1" type="ORF">HYN56_05950</name>
</gene>
<keyword evidence="2" id="KW-1185">Reference proteome</keyword>
<dbReference type="KEGG" id="fcr:HYN56_05950"/>
<name>A0A2S1YIA4_9FLAO</name>
<organism evidence="1 2">
    <name type="scientific">Flavobacterium crocinum</name>
    <dbReference type="NCBI Taxonomy" id="2183896"/>
    <lineage>
        <taxon>Bacteria</taxon>
        <taxon>Pseudomonadati</taxon>
        <taxon>Bacteroidota</taxon>
        <taxon>Flavobacteriia</taxon>
        <taxon>Flavobacteriales</taxon>
        <taxon>Flavobacteriaceae</taxon>
        <taxon>Flavobacterium</taxon>
    </lineage>
</organism>
<dbReference type="RefSeq" id="WP_109191338.1">
    <property type="nucleotide sequence ID" value="NZ_CP029255.1"/>
</dbReference>